<gene>
    <name evidence="2" type="ORF">TNCT_327411</name>
</gene>
<evidence type="ECO:0000313" key="3">
    <source>
        <dbReference type="Proteomes" id="UP000887116"/>
    </source>
</evidence>
<dbReference type="AlphaFoldDB" id="A0A8X6FY93"/>
<keyword evidence="3" id="KW-1185">Reference proteome</keyword>
<organism evidence="2 3">
    <name type="scientific">Trichonephila clavata</name>
    <name type="common">Joro spider</name>
    <name type="synonym">Nephila clavata</name>
    <dbReference type="NCBI Taxonomy" id="2740835"/>
    <lineage>
        <taxon>Eukaryota</taxon>
        <taxon>Metazoa</taxon>
        <taxon>Ecdysozoa</taxon>
        <taxon>Arthropoda</taxon>
        <taxon>Chelicerata</taxon>
        <taxon>Arachnida</taxon>
        <taxon>Araneae</taxon>
        <taxon>Araneomorphae</taxon>
        <taxon>Entelegynae</taxon>
        <taxon>Araneoidea</taxon>
        <taxon>Nephilidae</taxon>
        <taxon>Trichonephila</taxon>
    </lineage>
</organism>
<dbReference type="Proteomes" id="UP000887116">
    <property type="component" value="Unassembled WGS sequence"/>
</dbReference>
<evidence type="ECO:0000256" key="1">
    <source>
        <dbReference type="SAM" id="SignalP"/>
    </source>
</evidence>
<feature type="chain" id="PRO_5036487196" evidence="1">
    <location>
        <begin position="20"/>
        <end position="84"/>
    </location>
</feature>
<keyword evidence="1" id="KW-0732">Signal</keyword>
<sequence length="84" mass="9015">MKTFCVVLIVSLFLTAVNAADCPDTPCPDGKYCVRVLGTRSCVNAAKNKRPCSAGNEKNKIYEMVPPCADGLTCDTDKVIPTCK</sequence>
<dbReference type="OrthoDB" id="6418753at2759"/>
<evidence type="ECO:0000313" key="2">
    <source>
        <dbReference type="EMBL" id="GFQ91631.1"/>
    </source>
</evidence>
<accession>A0A8X6FY93</accession>
<proteinExistence type="predicted"/>
<comment type="caution">
    <text evidence="2">The sequence shown here is derived from an EMBL/GenBank/DDBJ whole genome shotgun (WGS) entry which is preliminary data.</text>
</comment>
<dbReference type="Gene3D" id="2.10.80.10">
    <property type="entry name" value="Lipase, subunit A"/>
    <property type="match status" value="1"/>
</dbReference>
<protein>
    <submittedName>
        <fullName evidence="2">Uncharacterized protein</fullName>
    </submittedName>
</protein>
<feature type="signal peptide" evidence="1">
    <location>
        <begin position="1"/>
        <end position="19"/>
    </location>
</feature>
<dbReference type="EMBL" id="BMAO01033759">
    <property type="protein sequence ID" value="GFQ91631.1"/>
    <property type="molecule type" value="Genomic_DNA"/>
</dbReference>
<reference evidence="2" key="1">
    <citation type="submission" date="2020-07" db="EMBL/GenBank/DDBJ databases">
        <title>Multicomponent nature underlies the extraordinary mechanical properties of spider dragline silk.</title>
        <authorList>
            <person name="Kono N."/>
            <person name="Nakamura H."/>
            <person name="Mori M."/>
            <person name="Yoshida Y."/>
            <person name="Ohtoshi R."/>
            <person name="Malay A.D."/>
            <person name="Moran D.A.P."/>
            <person name="Tomita M."/>
            <person name="Numata K."/>
            <person name="Arakawa K."/>
        </authorList>
    </citation>
    <scope>NUCLEOTIDE SEQUENCE</scope>
</reference>
<name>A0A8X6FY93_TRICU</name>